<dbReference type="Pfam" id="PF08922">
    <property type="entry name" value="DUF1905"/>
    <property type="match status" value="1"/>
</dbReference>
<evidence type="ECO:0000313" key="1">
    <source>
        <dbReference type="EMBL" id="MPM75204.1"/>
    </source>
</evidence>
<dbReference type="EMBL" id="VSSQ01026471">
    <property type="protein sequence ID" value="MPM75204.1"/>
    <property type="molecule type" value="Genomic_DNA"/>
</dbReference>
<evidence type="ECO:0008006" key="2">
    <source>
        <dbReference type="Google" id="ProtNLM"/>
    </source>
</evidence>
<gene>
    <name evidence="1" type="ORF">SDC9_122195</name>
</gene>
<comment type="caution">
    <text evidence="1">The sequence shown here is derived from an EMBL/GenBank/DDBJ whole genome shotgun (WGS) entry which is preliminary data.</text>
</comment>
<protein>
    <recommendedName>
        <fullName evidence="2">DUF1905 domain-containing protein</fullName>
    </recommendedName>
</protein>
<dbReference type="InterPro" id="IPR037079">
    <property type="entry name" value="AF2212/PG0164-like_sf"/>
</dbReference>
<dbReference type="AlphaFoldDB" id="A0A645CE60"/>
<dbReference type="Gene3D" id="3.90.70.10">
    <property type="entry name" value="Cysteine proteinases"/>
    <property type="match status" value="1"/>
</dbReference>
<organism evidence="1">
    <name type="scientific">bioreactor metagenome</name>
    <dbReference type="NCBI Taxonomy" id="1076179"/>
    <lineage>
        <taxon>unclassified sequences</taxon>
        <taxon>metagenomes</taxon>
        <taxon>ecological metagenomes</taxon>
    </lineage>
</organism>
<name>A0A645CE60_9ZZZZ</name>
<accession>A0A645CE60</accession>
<reference evidence="1" key="1">
    <citation type="submission" date="2019-08" db="EMBL/GenBank/DDBJ databases">
        <authorList>
            <person name="Kucharzyk K."/>
            <person name="Murdoch R.W."/>
            <person name="Higgins S."/>
            <person name="Loffler F."/>
        </authorList>
    </citation>
    <scope>NUCLEOTIDE SEQUENCE</scope>
</reference>
<dbReference type="InterPro" id="IPR015018">
    <property type="entry name" value="DUF1905"/>
</dbReference>
<dbReference type="Gene3D" id="2.40.30.100">
    <property type="entry name" value="AF2212/PG0164-like"/>
    <property type="match status" value="1"/>
</dbReference>
<proteinExistence type="predicted"/>
<sequence length="224" mass="25510">MIYNFKSIVHKEGNRAFIKIPFNVWEKCGQKGLIPVKVEISDISFECKLVPKGNGIYYIPVIKEVCKKIDFDNELDVHFKIIDGLSRINSNSPYSPYSQEHSIRKIDGITYIKQPHNGCCGQTCLAMLAGISVEEVIKIMKSSKHQASISKVIETLDYFGFSHKKPAYTKGRNVQLPKCCIINVRGENKSHLSIYYDGIYYDPTQGILPVYPYENLISYIEICV</sequence>
<dbReference type="SUPFAM" id="SSF141694">
    <property type="entry name" value="AF2212/PG0164-like"/>
    <property type="match status" value="1"/>
</dbReference>